<dbReference type="GO" id="GO:0016491">
    <property type="term" value="F:oxidoreductase activity"/>
    <property type="evidence" value="ECO:0007669"/>
    <property type="project" value="UniProtKB-KW"/>
</dbReference>
<evidence type="ECO:0008006" key="6">
    <source>
        <dbReference type="Google" id="ProtNLM"/>
    </source>
</evidence>
<dbReference type="HOGENOM" id="CLU_218627_0_0_7"/>
<dbReference type="GO" id="GO:0051287">
    <property type="term" value="F:NAD binding"/>
    <property type="evidence" value="ECO:0007669"/>
    <property type="project" value="InterPro"/>
</dbReference>
<accession>S2LKY8</accession>
<dbReference type="AlphaFoldDB" id="S2LKY8"/>
<reference evidence="4 5" key="1">
    <citation type="submission" date="2010-10" db="EMBL/GenBank/DDBJ databases">
        <authorList>
            <consortium name="The Broad Institute Genome Sequencing Platform"/>
            <person name="Ward D."/>
            <person name="Earl A."/>
            <person name="Feldgarden M."/>
            <person name="Young S.K."/>
            <person name="Gargeya S."/>
            <person name="Zeng Q."/>
            <person name="Alvarado L."/>
            <person name="Berlin A."/>
            <person name="Bochicchio J."/>
            <person name="Chapman S.B."/>
            <person name="Chen Z."/>
            <person name="Freedman E."/>
            <person name="Gellesch M."/>
            <person name="Goldberg J."/>
            <person name="Griggs A."/>
            <person name="Gujja S."/>
            <person name="Heilman E."/>
            <person name="Heiman D."/>
            <person name="Howarth C."/>
            <person name="Mehta T."/>
            <person name="Neiman D."/>
            <person name="Pearson M."/>
            <person name="Roberts A."/>
            <person name="Saif S."/>
            <person name="Shea T."/>
            <person name="Shenoy N."/>
            <person name="Sisk P."/>
            <person name="Stolte C."/>
            <person name="Sykes S."/>
            <person name="White J."/>
            <person name="Yandava C."/>
            <person name="Allen-Vercoe E."/>
            <person name="Sibley C."/>
            <person name="Ambrose C.E."/>
            <person name="Strauss J."/>
            <person name="Daigneault M."/>
            <person name="Haas B."/>
            <person name="Nusbaum C."/>
            <person name="Birren B."/>
        </authorList>
    </citation>
    <scope>NUCLEOTIDE SEQUENCE [LARGE SCALE GENOMIC DNA]</scope>
    <source>
        <strain evidence="4 5">3_1_6</strain>
    </source>
</reference>
<dbReference type="SUPFAM" id="SSF53659">
    <property type="entry name" value="Isocitrate/Isopropylmalate dehydrogenase-like"/>
    <property type="match status" value="1"/>
</dbReference>
<proteinExistence type="predicted"/>
<dbReference type="GO" id="GO:0046872">
    <property type="term" value="F:metal ion binding"/>
    <property type="evidence" value="ECO:0007669"/>
    <property type="project" value="UniProtKB-KW"/>
</dbReference>
<organism evidence="4 5">
    <name type="scientific">Bilophila wadsworthia (strain 3_1_6)</name>
    <dbReference type="NCBI Taxonomy" id="563192"/>
    <lineage>
        <taxon>Bacteria</taxon>
        <taxon>Pseudomonadati</taxon>
        <taxon>Thermodesulfobacteriota</taxon>
        <taxon>Desulfovibrionia</taxon>
        <taxon>Desulfovibrionales</taxon>
        <taxon>Desulfovibrionaceae</taxon>
        <taxon>Bilophila</taxon>
    </lineage>
</organism>
<dbReference type="GeneID" id="78087741"/>
<dbReference type="Pfam" id="PF04166">
    <property type="entry name" value="PdxA"/>
    <property type="match status" value="1"/>
</dbReference>
<keyword evidence="3" id="KW-0520">NAD</keyword>
<dbReference type="InterPro" id="IPR005255">
    <property type="entry name" value="PdxA_fam"/>
</dbReference>
<dbReference type="EMBL" id="ADCP02000001">
    <property type="protein sequence ID" value="EPC05904.1"/>
    <property type="molecule type" value="Genomic_DNA"/>
</dbReference>
<gene>
    <name evidence="4" type="ORF">HMPREF0179_05187</name>
</gene>
<evidence type="ECO:0000256" key="3">
    <source>
        <dbReference type="ARBA" id="ARBA00023027"/>
    </source>
</evidence>
<dbReference type="Gene3D" id="3.40.718.10">
    <property type="entry name" value="Isopropylmalate Dehydrogenase"/>
    <property type="match status" value="1"/>
</dbReference>
<dbReference type="RefSeq" id="WP_016360625.1">
    <property type="nucleotide sequence ID" value="NZ_KE150238.1"/>
</dbReference>
<evidence type="ECO:0000313" key="4">
    <source>
        <dbReference type="EMBL" id="EPC05904.1"/>
    </source>
</evidence>
<evidence type="ECO:0000313" key="5">
    <source>
        <dbReference type="Proteomes" id="UP000006034"/>
    </source>
</evidence>
<name>S2LKY8_BILW3</name>
<dbReference type="Proteomes" id="UP000006034">
    <property type="component" value="Unassembled WGS sequence"/>
</dbReference>
<keyword evidence="1" id="KW-0479">Metal-binding</keyword>
<keyword evidence="2" id="KW-0560">Oxidoreductase</keyword>
<comment type="caution">
    <text evidence="4">The sequence shown here is derived from an EMBL/GenBank/DDBJ whole genome shotgun (WGS) entry which is preliminary data.</text>
</comment>
<reference evidence="4 5" key="2">
    <citation type="submission" date="2013-04" db="EMBL/GenBank/DDBJ databases">
        <title>The Genome Sequence of Bilophila wadsworthia 3_1_6.</title>
        <authorList>
            <consortium name="The Broad Institute Genomics Platform"/>
            <person name="Earl A."/>
            <person name="Ward D."/>
            <person name="Feldgarden M."/>
            <person name="Gevers D."/>
            <person name="Sibley C."/>
            <person name="Strauss J."/>
            <person name="Allen-Vercoe E."/>
            <person name="Walker B."/>
            <person name="Young S."/>
            <person name="Zeng Q."/>
            <person name="Gargeya S."/>
            <person name="Fitzgerald M."/>
            <person name="Haas B."/>
            <person name="Abouelleil A."/>
            <person name="Allen A.W."/>
            <person name="Alvarado L."/>
            <person name="Arachchi H.M."/>
            <person name="Berlin A.M."/>
            <person name="Chapman S.B."/>
            <person name="Gainer-Dewar J."/>
            <person name="Goldberg J."/>
            <person name="Griggs A."/>
            <person name="Gujja S."/>
            <person name="Hansen M."/>
            <person name="Howarth C."/>
            <person name="Imamovic A."/>
            <person name="Ireland A."/>
            <person name="Larimer J."/>
            <person name="McCowan C."/>
            <person name="Murphy C."/>
            <person name="Pearson M."/>
            <person name="Poon T.W."/>
            <person name="Priest M."/>
            <person name="Roberts A."/>
            <person name="Saif S."/>
            <person name="Shea T."/>
            <person name="Sisk P."/>
            <person name="Sykes S."/>
            <person name="Wortman J."/>
            <person name="Nusbaum C."/>
            <person name="Birren B."/>
        </authorList>
    </citation>
    <scope>NUCLEOTIDE SEQUENCE [LARGE SCALE GENOMIC DNA]</scope>
    <source>
        <strain evidence="4 5">3_1_6</strain>
    </source>
</reference>
<evidence type="ECO:0000256" key="1">
    <source>
        <dbReference type="ARBA" id="ARBA00022723"/>
    </source>
</evidence>
<protein>
    <recommendedName>
        <fullName evidence="6">4-hydroxythreonine-4-phosphate dehydrogenase</fullName>
    </recommendedName>
</protein>
<evidence type="ECO:0000256" key="2">
    <source>
        <dbReference type="ARBA" id="ARBA00023002"/>
    </source>
</evidence>
<keyword evidence="5" id="KW-1185">Reference proteome</keyword>
<sequence>MPYAITTPEHGTAFDIAGKGIAKTKATEEAIRIQSMNL</sequence>